<dbReference type="GO" id="GO:0004135">
    <property type="term" value="F:amylo-alpha-1,6-glucosidase activity"/>
    <property type="evidence" value="ECO:0007669"/>
    <property type="project" value="InterPro"/>
</dbReference>
<evidence type="ECO:0000256" key="4">
    <source>
        <dbReference type="ARBA" id="ARBA00023295"/>
    </source>
</evidence>
<dbReference type="SUPFAM" id="SSF51011">
    <property type="entry name" value="Glycosyl hydrolase domain"/>
    <property type="match status" value="1"/>
</dbReference>
<evidence type="ECO:0000256" key="1">
    <source>
        <dbReference type="ARBA" id="ARBA00008061"/>
    </source>
</evidence>
<keyword evidence="4" id="KW-0326">Glycosidase</keyword>
<dbReference type="GO" id="GO:0019156">
    <property type="term" value="F:isoamylase activity"/>
    <property type="evidence" value="ECO:0007669"/>
    <property type="project" value="UniProtKB-ARBA"/>
</dbReference>
<evidence type="ECO:0000259" key="5">
    <source>
        <dbReference type="SMART" id="SM00642"/>
    </source>
</evidence>
<comment type="caution">
    <text evidence="6">The sequence shown here is derived from an EMBL/GenBank/DDBJ whole genome shotgun (WGS) entry which is preliminary data.</text>
</comment>
<dbReference type="InterPro" id="IPR013780">
    <property type="entry name" value="Glyco_hydro_b"/>
</dbReference>
<gene>
    <name evidence="6" type="ORF">EDC29_10716</name>
</gene>
<dbReference type="InterPro" id="IPR014756">
    <property type="entry name" value="Ig_E-set"/>
</dbReference>
<dbReference type="CDD" id="cd02856">
    <property type="entry name" value="E_set_GDE_Isoamylase_N"/>
    <property type="match status" value="1"/>
</dbReference>
<dbReference type="Pfam" id="PF02922">
    <property type="entry name" value="CBM_48"/>
    <property type="match status" value="1"/>
</dbReference>
<organism evidence="6 7">
    <name type="scientific">Marichromatium gracile</name>
    <name type="common">Chromatium gracile</name>
    <dbReference type="NCBI Taxonomy" id="1048"/>
    <lineage>
        <taxon>Bacteria</taxon>
        <taxon>Pseudomonadati</taxon>
        <taxon>Pseudomonadota</taxon>
        <taxon>Gammaproteobacteria</taxon>
        <taxon>Chromatiales</taxon>
        <taxon>Chromatiaceae</taxon>
        <taxon>Marichromatium</taxon>
    </lineage>
</organism>
<keyword evidence="2" id="KW-0378">Hydrolase</keyword>
<protein>
    <submittedName>
        <fullName evidence="6">Glycogen operon protein</fullName>
    </submittedName>
</protein>
<dbReference type="RefSeq" id="WP_132229817.1">
    <property type="nucleotide sequence ID" value="NZ_NRRH01000037.1"/>
</dbReference>
<dbReference type="Gene3D" id="3.20.20.80">
    <property type="entry name" value="Glycosidases"/>
    <property type="match status" value="1"/>
</dbReference>
<keyword evidence="3" id="KW-0809">Transit peptide</keyword>
<dbReference type="AlphaFoldDB" id="A0A4R4A883"/>
<dbReference type="InterPro" id="IPR048650">
    <property type="entry name" value="ISOA1-3-like_C"/>
</dbReference>
<dbReference type="Gene3D" id="2.60.40.1180">
    <property type="entry name" value="Golgi alpha-mannosidase II"/>
    <property type="match status" value="1"/>
</dbReference>
<dbReference type="GO" id="GO:0005980">
    <property type="term" value="P:glycogen catabolic process"/>
    <property type="evidence" value="ECO:0007669"/>
    <property type="project" value="InterPro"/>
</dbReference>
<dbReference type="InterPro" id="IPR017853">
    <property type="entry name" value="GH"/>
</dbReference>
<accession>A0A4R4A883</accession>
<dbReference type="Proteomes" id="UP000295247">
    <property type="component" value="Unassembled WGS sequence"/>
</dbReference>
<dbReference type="InterPro" id="IPR044505">
    <property type="entry name" value="GlgX_Isoamylase_N_E_set"/>
</dbReference>
<dbReference type="SMART" id="SM00642">
    <property type="entry name" value="Aamy"/>
    <property type="match status" value="1"/>
</dbReference>
<dbReference type="EMBL" id="SMDC01000007">
    <property type="protein sequence ID" value="TCW35077.1"/>
    <property type="molecule type" value="Genomic_DNA"/>
</dbReference>
<name>A0A4R4A883_MARGR</name>
<dbReference type="CDD" id="cd11326">
    <property type="entry name" value="AmyAc_Glg_debranch"/>
    <property type="match status" value="1"/>
</dbReference>
<dbReference type="InterPro" id="IPR004193">
    <property type="entry name" value="Glyco_hydro_13_N"/>
</dbReference>
<feature type="domain" description="Glycosyl hydrolase family 13 catalytic" evidence="5">
    <location>
        <begin position="162"/>
        <end position="573"/>
    </location>
</feature>
<dbReference type="Pfam" id="PF00128">
    <property type="entry name" value="Alpha-amylase"/>
    <property type="match status" value="1"/>
</dbReference>
<evidence type="ECO:0000256" key="3">
    <source>
        <dbReference type="ARBA" id="ARBA00022946"/>
    </source>
</evidence>
<dbReference type="PANTHER" id="PTHR43002">
    <property type="entry name" value="GLYCOGEN DEBRANCHING ENZYME"/>
    <property type="match status" value="1"/>
</dbReference>
<comment type="similarity">
    <text evidence="1">Belongs to the glycosyl hydrolase 13 family.</text>
</comment>
<evidence type="ECO:0000313" key="7">
    <source>
        <dbReference type="Proteomes" id="UP000295247"/>
    </source>
</evidence>
<evidence type="ECO:0000256" key="2">
    <source>
        <dbReference type="ARBA" id="ARBA00022801"/>
    </source>
</evidence>
<sequence length="698" mass="78356">MVVLNAPYHTLPGHRHPPGATVEDAGVNFSVFSRHATGAELLLYAGADSAEPFQVIRLDPEVNHTFFSWHVLVVDLPPGTHYTWRMDGPFDPQGNGWRFDTEVELVDPWARAVNVCDWDRWRRQDEGVRPHDSPRGVVLAEEYDWEGDTPLRRAWEETIIYELHVGGFTRHPSAGVAHPGTFLGLIEKIPYLRALGISHVELMPVMAFDEQDVPPAVWRAGLRNYWGYSSYGFFSPHPGYCVDPEAGCHRREFRDLVKALHRAGIGVILDVVFNHTSEGGAGGPTLTFKGFGNETFYCLDVLDRRIYLDFTGCGNTVNANHPLVARYIIDALEYWVREMHVDGFRFDLASAMARDADGQPLANPPVLWGIELSDTLATSRIIAEAWDAAGLYQVGSFPGYRWMEWNGRYRDVIRRFVRGDPGLVAEVATRLAGSSDLYQANLRHPLNSVNFVTCHDGFTLWDLVSYNRKRNLANAEDSRDGTDDDLSWNCGIEGETDDPEVLALRRRQAKNLLALLLLSQGVPMLLAGDEVLRTQGGNNNAWCQDNAENWFDWSLVERNASMLGFVRGLIALRQRHPSLRRRRFLSGRARAGGGLPDIRWHGLEPDQPPWDDPEARVLAFTLAPLHKTEAVLHVAINMEPCARRFTLPQLPGVAWFRALDTARASPTDLIEPDLQPPHPASVLLVRGRSLVVLEGRAE</sequence>
<dbReference type="Pfam" id="PF21156">
    <property type="entry name" value="ISOA1-3_C"/>
    <property type="match status" value="1"/>
</dbReference>
<dbReference type="InterPro" id="IPR011837">
    <property type="entry name" value="Glycogen_debranch_GlgX"/>
</dbReference>
<dbReference type="NCBIfam" id="TIGR02100">
    <property type="entry name" value="glgX_debranch"/>
    <property type="match status" value="1"/>
</dbReference>
<proteinExistence type="inferred from homology"/>
<dbReference type="SUPFAM" id="SSF51445">
    <property type="entry name" value="(Trans)glycosidases"/>
    <property type="match status" value="1"/>
</dbReference>
<dbReference type="InterPro" id="IPR013783">
    <property type="entry name" value="Ig-like_fold"/>
</dbReference>
<dbReference type="Gene3D" id="2.60.40.10">
    <property type="entry name" value="Immunoglobulins"/>
    <property type="match status" value="1"/>
</dbReference>
<evidence type="ECO:0000313" key="6">
    <source>
        <dbReference type="EMBL" id="TCW35077.1"/>
    </source>
</evidence>
<dbReference type="InterPro" id="IPR006047">
    <property type="entry name" value="GH13_cat_dom"/>
</dbReference>
<reference evidence="6 7" key="1">
    <citation type="submission" date="2019-03" db="EMBL/GenBank/DDBJ databases">
        <title>Genomic Encyclopedia of Type Strains, Phase IV (KMG-IV): sequencing the most valuable type-strain genomes for metagenomic binning, comparative biology and taxonomic classification.</title>
        <authorList>
            <person name="Goeker M."/>
        </authorList>
    </citation>
    <scope>NUCLEOTIDE SEQUENCE [LARGE SCALE GENOMIC DNA]</scope>
    <source>
        <strain evidence="6 7">DSM 203</strain>
    </source>
</reference>
<dbReference type="SUPFAM" id="SSF81296">
    <property type="entry name" value="E set domains"/>
    <property type="match status" value="1"/>
</dbReference>